<feature type="binding site" evidence="12">
    <location>
        <position position="235"/>
    </location>
    <ligand>
        <name>K(+)</name>
        <dbReference type="ChEBI" id="CHEBI:29103"/>
    </ligand>
</feature>
<keyword evidence="9 12" id="KW-0460">Magnesium</keyword>
<dbReference type="SUPFAM" id="SSF53613">
    <property type="entry name" value="Ribokinase-like"/>
    <property type="match status" value="1"/>
</dbReference>
<dbReference type="GO" id="GO:0005829">
    <property type="term" value="C:cytosol"/>
    <property type="evidence" value="ECO:0007669"/>
    <property type="project" value="TreeGrafter"/>
</dbReference>
<dbReference type="GO" id="GO:0005524">
    <property type="term" value="F:ATP binding"/>
    <property type="evidence" value="ECO:0007669"/>
    <property type="project" value="UniProtKB-UniRule"/>
</dbReference>
<dbReference type="PANTHER" id="PTHR10584">
    <property type="entry name" value="SUGAR KINASE"/>
    <property type="match status" value="1"/>
</dbReference>
<dbReference type="EMBL" id="JAPRFR010000001">
    <property type="protein sequence ID" value="MCZ0725864.1"/>
    <property type="molecule type" value="Genomic_DNA"/>
</dbReference>
<dbReference type="CDD" id="cd01174">
    <property type="entry name" value="ribokinase"/>
    <property type="match status" value="1"/>
</dbReference>
<reference evidence="14" key="1">
    <citation type="submission" date="2022-12" db="EMBL/GenBank/DDBJ databases">
        <title>Description and comparative metabolic analysis of Aerococcus sp. nov., isolated from the feces of a pig.</title>
        <authorList>
            <person name="Chang Y.-H."/>
        </authorList>
    </citation>
    <scope>NUCLEOTIDE SEQUENCE</scope>
    <source>
        <strain evidence="14">YH-aer222</strain>
    </source>
</reference>
<keyword evidence="4 12" id="KW-0808">Transferase</keyword>
<name>A0A9X3JGS4_9LACT</name>
<gene>
    <name evidence="12 14" type="primary">rbsK</name>
    <name evidence="14" type="ORF">OW157_04680</name>
</gene>
<dbReference type="NCBIfam" id="TIGR02152">
    <property type="entry name" value="D_ribokin_bact"/>
    <property type="match status" value="1"/>
</dbReference>
<comment type="similarity">
    <text evidence="12">Belongs to the carbohydrate kinase PfkB family. Ribokinase subfamily.</text>
</comment>
<evidence type="ECO:0000256" key="9">
    <source>
        <dbReference type="ARBA" id="ARBA00022842"/>
    </source>
</evidence>
<comment type="pathway">
    <text evidence="12">Carbohydrate metabolism; D-ribose degradation; D-ribose 5-phosphate from beta-D-ribopyranose: step 2/2.</text>
</comment>
<evidence type="ECO:0000256" key="7">
    <source>
        <dbReference type="ARBA" id="ARBA00022777"/>
    </source>
</evidence>
<feature type="binding site" evidence="12">
    <location>
        <position position="237"/>
    </location>
    <ligand>
        <name>K(+)</name>
        <dbReference type="ChEBI" id="CHEBI:29103"/>
    </ligand>
</feature>
<comment type="catalytic activity">
    <reaction evidence="12">
        <text>D-ribose + ATP = D-ribose 5-phosphate + ADP + H(+)</text>
        <dbReference type="Rhea" id="RHEA:13697"/>
        <dbReference type="ChEBI" id="CHEBI:15378"/>
        <dbReference type="ChEBI" id="CHEBI:30616"/>
        <dbReference type="ChEBI" id="CHEBI:47013"/>
        <dbReference type="ChEBI" id="CHEBI:78346"/>
        <dbReference type="ChEBI" id="CHEBI:456216"/>
        <dbReference type="EC" id="2.7.1.15"/>
    </reaction>
</comment>
<feature type="domain" description="Carbohydrate kinase PfkB" evidence="13">
    <location>
        <begin position="1"/>
        <end position="282"/>
    </location>
</feature>
<feature type="binding site" evidence="12">
    <location>
        <position position="276"/>
    </location>
    <ligand>
        <name>K(+)</name>
        <dbReference type="ChEBI" id="CHEBI:29103"/>
    </ligand>
</feature>
<comment type="subunit">
    <text evidence="12">Homodimer.</text>
</comment>
<feature type="binding site" evidence="12">
    <location>
        <begin position="39"/>
        <end position="43"/>
    </location>
    <ligand>
        <name>substrate</name>
    </ligand>
</feature>
<feature type="binding site" evidence="12">
    <location>
        <position position="138"/>
    </location>
    <ligand>
        <name>substrate</name>
    </ligand>
</feature>
<dbReference type="GO" id="GO:0004747">
    <property type="term" value="F:ribokinase activity"/>
    <property type="evidence" value="ECO:0007669"/>
    <property type="project" value="UniProtKB-UniRule"/>
</dbReference>
<proteinExistence type="inferred from homology"/>
<protein>
    <recommendedName>
        <fullName evidence="3 12">Ribokinase</fullName>
        <shortName evidence="12">RK</shortName>
        <ecNumber evidence="2 12">2.7.1.15</ecNumber>
    </recommendedName>
</protein>
<comment type="similarity">
    <text evidence="1">Belongs to the carbohydrate kinase pfkB family.</text>
</comment>
<keyword evidence="5 12" id="KW-0479">Metal-binding</keyword>
<feature type="binding site" evidence="12">
    <location>
        <position position="274"/>
    </location>
    <ligand>
        <name>K(+)</name>
        <dbReference type="ChEBI" id="CHEBI:29103"/>
    </ligand>
</feature>
<feature type="binding site" evidence="12">
    <location>
        <begin position="11"/>
        <end position="13"/>
    </location>
    <ligand>
        <name>substrate</name>
    </ligand>
</feature>
<dbReference type="InterPro" id="IPR011611">
    <property type="entry name" value="PfkB_dom"/>
</dbReference>
<comment type="caution">
    <text evidence="12">Lacks conserved residue(s) required for the propagation of feature annotation.</text>
</comment>
<feature type="active site" description="Proton acceptor" evidence="12">
    <location>
        <position position="241"/>
    </location>
</feature>
<dbReference type="Gene3D" id="3.40.1190.20">
    <property type="match status" value="1"/>
</dbReference>
<evidence type="ECO:0000313" key="15">
    <source>
        <dbReference type="Proteomes" id="UP001146670"/>
    </source>
</evidence>
<dbReference type="InterPro" id="IPR029056">
    <property type="entry name" value="Ribokinase-like"/>
</dbReference>
<keyword evidence="15" id="KW-1185">Reference proteome</keyword>
<evidence type="ECO:0000256" key="1">
    <source>
        <dbReference type="ARBA" id="ARBA00005380"/>
    </source>
</evidence>
<keyword evidence="8 12" id="KW-0067">ATP-binding</keyword>
<evidence type="ECO:0000259" key="13">
    <source>
        <dbReference type="Pfam" id="PF00294"/>
    </source>
</evidence>
<accession>A0A9X3JGS4</accession>
<evidence type="ECO:0000256" key="11">
    <source>
        <dbReference type="ARBA" id="ARBA00023277"/>
    </source>
</evidence>
<feature type="binding site" evidence="12">
    <location>
        <position position="265"/>
    </location>
    <ligand>
        <name>ATP</name>
        <dbReference type="ChEBI" id="CHEBI:30616"/>
    </ligand>
</feature>
<dbReference type="GO" id="GO:0046872">
    <property type="term" value="F:metal ion binding"/>
    <property type="evidence" value="ECO:0007669"/>
    <property type="project" value="UniProtKB-KW"/>
</dbReference>
<organism evidence="14 15">
    <name type="scientific">Aerococcus kribbianus</name>
    <dbReference type="NCBI Taxonomy" id="2999064"/>
    <lineage>
        <taxon>Bacteria</taxon>
        <taxon>Bacillati</taxon>
        <taxon>Bacillota</taxon>
        <taxon>Bacilli</taxon>
        <taxon>Lactobacillales</taxon>
        <taxon>Aerococcaceae</taxon>
        <taxon>Aerococcus</taxon>
    </lineage>
</organism>
<dbReference type="EC" id="2.7.1.15" evidence="2 12"/>
<keyword evidence="12" id="KW-0963">Cytoplasm</keyword>
<dbReference type="InterPro" id="IPR002173">
    <property type="entry name" value="Carboh/pur_kinase_PfkB_CS"/>
</dbReference>
<dbReference type="Proteomes" id="UP001146670">
    <property type="component" value="Unassembled WGS sequence"/>
</dbReference>
<dbReference type="GO" id="GO:0019303">
    <property type="term" value="P:D-ribose catabolic process"/>
    <property type="evidence" value="ECO:0007669"/>
    <property type="project" value="UniProtKB-UniRule"/>
</dbReference>
<keyword evidence="7 12" id="KW-0418">Kinase</keyword>
<feature type="binding site" evidence="12">
    <location>
        <position position="182"/>
    </location>
    <ligand>
        <name>ATP</name>
        <dbReference type="ChEBI" id="CHEBI:30616"/>
    </ligand>
</feature>
<evidence type="ECO:0000256" key="3">
    <source>
        <dbReference type="ARBA" id="ARBA00016943"/>
    </source>
</evidence>
<comment type="function">
    <text evidence="12">Catalyzes the phosphorylation of ribose at O-5 in a reaction requiring ATP and magnesium. The resulting D-ribose-5-phosphate can then be used either for sythesis of nucleotides, histidine, and tryptophan, or as a component of the pentose phosphate pathway.</text>
</comment>
<dbReference type="PROSITE" id="PS00584">
    <property type="entry name" value="PFKB_KINASES_2"/>
    <property type="match status" value="1"/>
</dbReference>
<evidence type="ECO:0000256" key="6">
    <source>
        <dbReference type="ARBA" id="ARBA00022741"/>
    </source>
</evidence>
<dbReference type="PRINTS" id="PR00990">
    <property type="entry name" value="RIBOKINASE"/>
</dbReference>
<evidence type="ECO:0000313" key="14">
    <source>
        <dbReference type="EMBL" id="MCZ0725864.1"/>
    </source>
</evidence>
<feature type="binding site" evidence="12">
    <location>
        <position position="271"/>
    </location>
    <ligand>
        <name>K(+)</name>
        <dbReference type="ChEBI" id="CHEBI:29103"/>
    </ligand>
</feature>
<evidence type="ECO:0000256" key="8">
    <source>
        <dbReference type="ARBA" id="ARBA00022840"/>
    </source>
</evidence>
<evidence type="ECO:0000256" key="2">
    <source>
        <dbReference type="ARBA" id="ARBA00012035"/>
    </source>
</evidence>
<dbReference type="InterPro" id="IPR011877">
    <property type="entry name" value="Ribokinase"/>
</dbReference>
<dbReference type="Pfam" id="PF00294">
    <property type="entry name" value="PfkB"/>
    <property type="match status" value="1"/>
</dbReference>
<comment type="cofactor">
    <cofactor evidence="12">
        <name>Mg(2+)</name>
        <dbReference type="ChEBI" id="CHEBI:18420"/>
    </cofactor>
    <text evidence="12">Requires a divalent cation, most likely magnesium in vivo, as an electrophilic catalyst to aid phosphoryl group transfer. It is the chelate of the metal and the nucleotide that is the actual substrate.</text>
</comment>
<evidence type="ECO:0000256" key="4">
    <source>
        <dbReference type="ARBA" id="ARBA00022679"/>
    </source>
</evidence>
<comment type="subcellular location">
    <subcellularLocation>
        <location evidence="12">Cytoplasm</location>
    </subcellularLocation>
</comment>
<feature type="binding site" evidence="12">
    <location>
        <begin position="240"/>
        <end position="241"/>
    </location>
    <ligand>
        <name>ATP</name>
        <dbReference type="ChEBI" id="CHEBI:30616"/>
    </ligand>
</feature>
<evidence type="ECO:0000256" key="10">
    <source>
        <dbReference type="ARBA" id="ARBA00022958"/>
    </source>
</evidence>
<feature type="binding site" evidence="12">
    <location>
        <position position="241"/>
    </location>
    <ligand>
        <name>substrate</name>
    </ligand>
</feature>
<feature type="binding site" evidence="12">
    <location>
        <begin position="209"/>
        <end position="214"/>
    </location>
    <ligand>
        <name>ATP</name>
        <dbReference type="ChEBI" id="CHEBI:30616"/>
    </ligand>
</feature>
<keyword evidence="10 12" id="KW-0630">Potassium</keyword>
<comment type="activity regulation">
    <text evidence="12">Activated by a monovalent cation that binds near, but not in, the active site. The most likely occupant of the site in vivo is potassium. Ion binding induces a conformational change that may alter substrate affinity.</text>
</comment>
<dbReference type="InterPro" id="IPR002139">
    <property type="entry name" value="Ribo/fructo_kinase"/>
</dbReference>
<keyword evidence="11 12" id="KW-0119">Carbohydrate metabolism</keyword>
<dbReference type="PANTHER" id="PTHR10584:SF166">
    <property type="entry name" value="RIBOKINASE"/>
    <property type="match status" value="1"/>
</dbReference>
<evidence type="ECO:0000256" key="5">
    <source>
        <dbReference type="ARBA" id="ARBA00022723"/>
    </source>
</evidence>
<dbReference type="AlphaFoldDB" id="A0A9X3JGS4"/>
<sequence>MGKIAVIGSCSTDFTVTTDKLAHMGETVLGQDLHTAFGGKGANQAIAAARLASPVKMVACVGEDHFGQEIINNFTNNQVDVTDLRQVSGPSGTAHITLYQGDNSIIVVPSANNKMTFSSTEEIAAVLNGVDIVLLQHEIPLATNETVINYCYDQGITTILNPAPAAEISTDLLNKVNYLTPNEHEVQILLDNKNWQDQLSDYPNKVIVTLGKEGAVFHNGKNLHYIPAYPSQVVDSTGAGDTFNGAFAHGLMIGLKLEEAIKLANLAASLSIQAVGAQGGIPSQEELMQSPHYEQKWKKE</sequence>
<dbReference type="HAMAP" id="MF_01987">
    <property type="entry name" value="Ribokinase"/>
    <property type="match status" value="1"/>
</dbReference>
<evidence type="ECO:0000256" key="12">
    <source>
        <dbReference type="HAMAP-Rule" id="MF_01987"/>
    </source>
</evidence>
<comment type="caution">
    <text evidence="14">The sequence shown here is derived from an EMBL/GenBank/DDBJ whole genome shotgun (WGS) entry which is preliminary data.</text>
</comment>
<keyword evidence="6 12" id="KW-0547">Nucleotide-binding</keyword>
<dbReference type="RefSeq" id="WP_268752172.1">
    <property type="nucleotide sequence ID" value="NZ_JAPRFQ010000001.1"/>
</dbReference>